<feature type="transmembrane region" description="Helical" evidence="1">
    <location>
        <begin position="155"/>
        <end position="175"/>
    </location>
</feature>
<comment type="caution">
    <text evidence="2">The sequence shown here is derived from an EMBL/GenBank/DDBJ whole genome shotgun (WGS) entry which is preliminary data.</text>
</comment>
<dbReference type="Proteomes" id="UP000323221">
    <property type="component" value="Unassembled WGS sequence"/>
</dbReference>
<gene>
    <name evidence="2" type="ORF">FQ330_01795</name>
</gene>
<dbReference type="EMBL" id="VOIR01000011">
    <property type="protein sequence ID" value="KAA6436176.1"/>
    <property type="molecule type" value="Genomic_DNA"/>
</dbReference>
<feature type="transmembrane region" description="Helical" evidence="1">
    <location>
        <begin position="310"/>
        <end position="330"/>
    </location>
</feature>
<feature type="transmembrane region" description="Helical" evidence="1">
    <location>
        <begin position="519"/>
        <end position="538"/>
    </location>
</feature>
<protein>
    <recommendedName>
        <fullName evidence="4">Polyketide antibiotic transporter</fullName>
    </recommendedName>
</protein>
<feature type="transmembrane region" description="Helical" evidence="1">
    <location>
        <begin position="184"/>
        <end position="203"/>
    </location>
</feature>
<sequence length="545" mass="56222">MTGTGLLLVAALRRDRLHVVLWVLAVAGMWSAVLGGLGAAFDEESRRGLVALLAAQPGLMLLRGAPAGTGLGAVMFVSTFAYLAVMVAFMMTFFAVRHSRGDEDAGRAELVRGTAVGRWAPLVSTLLAGAIELAVVCGVTLAASLALGLDALGSALMAAALAGVGVVAMLVGLLAGQVFPTSRAANGAASIVVGLWFFVRGIGDALGEPSADLTRVESAWPIWLSPIGWGAQAHPFADEPWEPDGTPLLLFVPAVLLLGALVVALEARRELGRSLLAERRGRGAGTALLGWHPGGAPLGLTGRLQRAASLAWLVVGAGIGAIAGRLAPVISEALAENPALGRIVETLGAEGGGDTEGLFLTALAGVIGVVASAAGMQAVLRLRHEEQAHGELVLATTVRRTGWLGSHLLLGALASLAVLAAFTIVTGASLAAGGEERWEQLWRIALTHLPLVAVYLAVGAALVAFLPSTVAWLGWVLLIGLLLVGDFAPLLGEAWEWLENLSPFHWLANPLADDPDWTGSWWLLAIAAALLAAAAARFRARDALV</sequence>
<keyword evidence="1" id="KW-0812">Transmembrane</keyword>
<keyword evidence="1" id="KW-0472">Membrane</keyword>
<feature type="transmembrane region" description="Helical" evidence="1">
    <location>
        <begin position="358"/>
        <end position="380"/>
    </location>
</feature>
<feature type="transmembrane region" description="Helical" evidence="1">
    <location>
        <begin position="248"/>
        <end position="265"/>
    </location>
</feature>
<feature type="transmembrane region" description="Helical" evidence="1">
    <location>
        <begin position="71"/>
        <end position="96"/>
    </location>
</feature>
<dbReference type="RefSeq" id="WP_146354717.1">
    <property type="nucleotide sequence ID" value="NZ_VOIR01000011.1"/>
</dbReference>
<feature type="transmembrane region" description="Helical" evidence="1">
    <location>
        <begin position="408"/>
        <end position="432"/>
    </location>
</feature>
<dbReference type="GO" id="GO:0140359">
    <property type="term" value="F:ABC-type transporter activity"/>
    <property type="evidence" value="ECO:0007669"/>
    <property type="project" value="InterPro"/>
</dbReference>
<evidence type="ECO:0000256" key="1">
    <source>
        <dbReference type="SAM" id="Phobius"/>
    </source>
</evidence>
<dbReference type="AlphaFoldDB" id="A0A5M8QN86"/>
<dbReference type="GO" id="GO:0005886">
    <property type="term" value="C:plasma membrane"/>
    <property type="evidence" value="ECO:0007669"/>
    <property type="project" value="UniProtKB-SubCell"/>
</dbReference>
<reference evidence="2 3" key="1">
    <citation type="submission" date="2019-08" db="EMBL/GenBank/DDBJ databases">
        <title>Agrococcus lahaulensis sp. nov., isolated from a cold desert of the Indian Himalayas.</title>
        <authorList>
            <person name="Qu J.H."/>
        </authorList>
    </citation>
    <scope>NUCLEOTIDE SEQUENCE [LARGE SCALE GENOMIC DNA]</scope>
    <source>
        <strain evidence="2 3">NS18</strain>
    </source>
</reference>
<feature type="transmembrane region" description="Helical" evidence="1">
    <location>
        <begin position="444"/>
        <end position="465"/>
    </location>
</feature>
<keyword evidence="3" id="KW-1185">Reference proteome</keyword>
<dbReference type="OrthoDB" id="2014935at2"/>
<proteinExistence type="predicted"/>
<keyword evidence="1" id="KW-1133">Transmembrane helix</keyword>
<accession>A0A5M8QN86</accession>
<evidence type="ECO:0000313" key="3">
    <source>
        <dbReference type="Proteomes" id="UP000323221"/>
    </source>
</evidence>
<organism evidence="2 3">
    <name type="scientific">Agrococcus sediminis</name>
    <dbReference type="NCBI Taxonomy" id="2599924"/>
    <lineage>
        <taxon>Bacteria</taxon>
        <taxon>Bacillati</taxon>
        <taxon>Actinomycetota</taxon>
        <taxon>Actinomycetes</taxon>
        <taxon>Micrococcales</taxon>
        <taxon>Microbacteriaceae</taxon>
        <taxon>Agrococcus</taxon>
    </lineage>
</organism>
<name>A0A5M8QN86_9MICO</name>
<feature type="transmembrane region" description="Helical" evidence="1">
    <location>
        <begin position="116"/>
        <end position="149"/>
    </location>
</feature>
<feature type="transmembrane region" description="Helical" evidence="1">
    <location>
        <begin position="472"/>
        <end position="492"/>
    </location>
</feature>
<evidence type="ECO:0000313" key="2">
    <source>
        <dbReference type="EMBL" id="KAA6436176.1"/>
    </source>
</evidence>
<feature type="transmembrane region" description="Helical" evidence="1">
    <location>
        <begin position="20"/>
        <end position="41"/>
    </location>
</feature>
<evidence type="ECO:0008006" key="4">
    <source>
        <dbReference type="Google" id="ProtNLM"/>
    </source>
</evidence>